<evidence type="ECO:0000256" key="5">
    <source>
        <dbReference type="ARBA" id="ARBA00022989"/>
    </source>
</evidence>
<dbReference type="EMBL" id="GBEZ01026707">
    <property type="protein sequence ID" value="JAC60525.1"/>
    <property type="molecule type" value="Transcribed_RNA"/>
</dbReference>
<dbReference type="Gene3D" id="3.40.50.300">
    <property type="entry name" value="P-loop containing nucleotide triphosphate hydrolases"/>
    <property type="match status" value="1"/>
</dbReference>
<evidence type="ECO:0000313" key="9">
    <source>
        <dbReference type="EMBL" id="JAC60525.1"/>
    </source>
</evidence>
<dbReference type="PANTHER" id="PTHR12129:SF15">
    <property type="entry name" value="URONYL 2-SULFOTRANSFERASE"/>
    <property type="match status" value="1"/>
</dbReference>
<dbReference type="AlphaFoldDB" id="A0A061SAU8"/>
<evidence type="ECO:0000256" key="4">
    <source>
        <dbReference type="ARBA" id="ARBA00022968"/>
    </source>
</evidence>
<keyword evidence="5" id="KW-1133">Transmembrane helix</keyword>
<keyword evidence="8" id="KW-0325">Glycoprotein</keyword>
<dbReference type="InterPro" id="IPR027417">
    <property type="entry name" value="P-loop_NTPase"/>
</dbReference>
<evidence type="ECO:0000256" key="6">
    <source>
        <dbReference type="ARBA" id="ARBA00023034"/>
    </source>
</evidence>
<organism evidence="11">
    <name type="scientific">Tetraselmis sp. GSL018</name>
    <dbReference type="NCBI Taxonomy" id="582737"/>
    <lineage>
        <taxon>Eukaryota</taxon>
        <taxon>Viridiplantae</taxon>
        <taxon>Chlorophyta</taxon>
        <taxon>core chlorophytes</taxon>
        <taxon>Chlorodendrophyceae</taxon>
        <taxon>Chlorodendrales</taxon>
        <taxon>Chlorodendraceae</taxon>
        <taxon>Tetraselmis</taxon>
    </lineage>
</organism>
<evidence type="ECO:0000313" key="10">
    <source>
        <dbReference type="EMBL" id="JAC79821.1"/>
    </source>
</evidence>
<evidence type="ECO:0000313" key="11">
    <source>
        <dbReference type="EMBL" id="JAC79906.1"/>
    </source>
</evidence>
<evidence type="ECO:0000256" key="2">
    <source>
        <dbReference type="ARBA" id="ARBA00022679"/>
    </source>
</evidence>
<gene>
    <name evidence="11" type="ORF">TSPGSL018_11559</name>
    <name evidence="10" type="ORF">TSPGSL018_11763</name>
    <name evidence="9" type="ORF">TSPGSL018_28746</name>
</gene>
<dbReference type="GO" id="GO:0000139">
    <property type="term" value="C:Golgi membrane"/>
    <property type="evidence" value="ECO:0007669"/>
    <property type="project" value="UniProtKB-SubCell"/>
</dbReference>
<evidence type="ECO:0000256" key="1">
    <source>
        <dbReference type="ARBA" id="ARBA00004323"/>
    </source>
</evidence>
<dbReference type="EMBL" id="GBEZ01005491">
    <property type="protein sequence ID" value="JAC79821.1"/>
    <property type="molecule type" value="Transcribed_RNA"/>
</dbReference>
<evidence type="ECO:0000256" key="7">
    <source>
        <dbReference type="ARBA" id="ARBA00023136"/>
    </source>
</evidence>
<sequence>MQRNTSFNIFFTNIQRLNIESVVHNPTCMPSVVILHQNFFALRNEYLWSLRRVISYYRFNQVREPISRTASNFHYSIDSNLRREKALKVLENRRLDRCGCYNMSYSSCVVSASKYNCPKNQLLMSGMLSYFLTTEEGKLYEEERCHSPSYFLKLAIQRIEKEYVVVGVLEYLAETLYVYEKLLPTFFAHASEVEIEKVSKRSTTWHETVSREASDILRSNQCNMAEFMLYSYLVKDLLNKYNNLKTAYDSQI</sequence>
<keyword evidence="2" id="KW-0808">Transferase</keyword>
<keyword evidence="4" id="KW-0735">Signal-anchor</keyword>
<dbReference type="PANTHER" id="PTHR12129">
    <property type="entry name" value="HEPARAN SULFATE 2-O-SULFOTRANSFERASE"/>
    <property type="match status" value="1"/>
</dbReference>
<protein>
    <submittedName>
        <fullName evidence="11">Uncharacterized protein</fullName>
    </submittedName>
</protein>
<keyword evidence="7" id="KW-0472">Membrane</keyword>
<keyword evidence="6" id="KW-0333">Golgi apparatus</keyword>
<proteinExistence type="predicted"/>
<reference evidence="11" key="1">
    <citation type="submission" date="2014-05" db="EMBL/GenBank/DDBJ databases">
        <title>The transcriptome of the halophilic microalga Tetraselmis sp. GSL018 isolated from the Great Salt Lake, Utah.</title>
        <authorList>
            <person name="Jinkerson R.E."/>
            <person name="D'Adamo S."/>
            <person name="Posewitz M.C."/>
        </authorList>
    </citation>
    <scope>NUCLEOTIDE SEQUENCE</scope>
    <source>
        <strain evidence="11">GSL018</strain>
    </source>
</reference>
<keyword evidence="3" id="KW-0812">Transmembrane</keyword>
<dbReference type="InterPro" id="IPR007734">
    <property type="entry name" value="Heparan_SO4_2-O-STrfase"/>
</dbReference>
<dbReference type="EMBL" id="GBEZ01005397">
    <property type="protein sequence ID" value="JAC79906.1"/>
    <property type="molecule type" value="Transcribed_RNA"/>
</dbReference>
<evidence type="ECO:0000256" key="8">
    <source>
        <dbReference type="ARBA" id="ARBA00023180"/>
    </source>
</evidence>
<dbReference type="GO" id="GO:0008146">
    <property type="term" value="F:sulfotransferase activity"/>
    <property type="evidence" value="ECO:0007669"/>
    <property type="project" value="InterPro"/>
</dbReference>
<name>A0A061SAU8_9CHLO</name>
<accession>A0A061SAU8</accession>
<comment type="subcellular location">
    <subcellularLocation>
        <location evidence="1">Golgi apparatus membrane</location>
        <topology evidence="1">Single-pass type II membrane protein</topology>
    </subcellularLocation>
</comment>
<evidence type="ECO:0000256" key="3">
    <source>
        <dbReference type="ARBA" id="ARBA00022692"/>
    </source>
</evidence>